<feature type="compositionally biased region" description="Low complexity" evidence="1">
    <location>
        <begin position="264"/>
        <end position="279"/>
    </location>
</feature>
<dbReference type="EMBL" id="JAGRRH010000039">
    <property type="protein sequence ID" value="KAG7339183.1"/>
    <property type="molecule type" value="Genomic_DNA"/>
</dbReference>
<proteinExistence type="predicted"/>
<reference evidence="2" key="2">
    <citation type="submission" date="2021-04" db="EMBL/GenBank/DDBJ databases">
        <authorList>
            <person name="Podell S."/>
        </authorList>
    </citation>
    <scope>NUCLEOTIDE SEQUENCE</scope>
    <source>
        <strain evidence="2">Hildebrandi</strain>
    </source>
</reference>
<evidence type="ECO:0000313" key="4">
    <source>
        <dbReference type="Proteomes" id="UP000693970"/>
    </source>
</evidence>
<sequence length="295" mass="33814">MQRPTKNPTPSLRASQDQEIALTIDWELPSSPSYLPTTGFSTDRQRENLDMAGKMQRQRTGQPPVASYLSSRSASFSPSLSLRFNPVVLVRFVPSLDDITPQEQSDLWYSSADYKNIRRREQTLMKQVLQRTKTEHSQQCYVASRPSMSQSALGLQTSQERKNRFQNIRKTQLLVLEEQKRLLNADPDQLARIYSERSKECTQQARERGVDVEIVLRSLELASLEQNKCNNHLHDEMGRYSACWESPWNLSPDMKHQRWSAELSPSSSHSSSPTRGGSSCNDTVMLDIERIIPRL</sequence>
<dbReference type="EMBL" id="JAGRRH010000004">
    <property type="protein sequence ID" value="KAG7371576.1"/>
    <property type="molecule type" value="Genomic_DNA"/>
</dbReference>
<organism evidence="2 4">
    <name type="scientific">Nitzschia inconspicua</name>
    <dbReference type="NCBI Taxonomy" id="303405"/>
    <lineage>
        <taxon>Eukaryota</taxon>
        <taxon>Sar</taxon>
        <taxon>Stramenopiles</taxon>
        <taxon>Ochrophyta</taxon>
        <taxon>Bacillariophyta</taxon>
        <taxon>Bacillariophyceae</taxon>
        <taxon>Bacillariophycidae</taxon>
        <taxon>Bacillariales</taxon>
        <taxon>Bacillariaceae</taxon>
        <taxon>Nitzschia</taxon>
    </lineage>
</organism>
<evidence type="ECO:0000256" key="1">
    <source>
        <dbReference type="SAM" id="MobiDB-lite"/>
    </source>
</evidence>
<evidence type="ECO:0000313" key="2">
    <source>
        <dbReference type="EMBL" id="KAG7339183.1"/>
    </source>
</evidence>
<name>A0A9K3KA64_9STRA</name>
<protein>
    <submittedName>
        <fullName evidence="2">Uncharacterized protein</fullName>
    </submittedName>
</protein>
<dbReference type="Proteomes" id="UP000693970">
    <property type="component" value="Unassembled WGS sequence"/>
</dbReference>
<accession>A0A9K3KA64</accession>
<reference evidence="2" key="1">
    <citation type="journal article" date="2021" name="Sci. Rep.">
        <title>Diploid genomic architecture of Nitzschia inconspicua, an elite biomass production diatom.</title>
        <authorList>
            <person name="Oliver A."/>
            <person name="Podell S."/>
            <person name="Pinowska A."/>
            <person name="Traller J.C."/>
            <person name="Smith S.R."/>
            <person name="McClure R."/>
            <person name="Beliaev A."/>
            <person name="Bohutskyi P."/>
            <person name="Hill E.A."/>
            <person name="Rabines A."/>
            <person name="Zheng H."/>
            <person name="Allen L.Z."/>
            <person name="Kuo A."/>
            <person name="Grigoriev I.V."/>
            <person name="Allen A.E."/>
            <person name="Hazlebeck D."/>
            <person name="Allen E.E."/>
        </authorList>
    </citation>
    <scope>NUCLEOTIDE SEQUENCE</scope>
    <source>
        <strain evidence="2">Hildebrandi</strain>
    </source>
</reference>
<keyword evidence="4" id="KW-1185">Reference proteome</keyword>
<dbReference type="AlphaFoldDB" id="A0A9K3KA64"/>
<feature type="region of interest" description="Disordered" evidence="1">
    <location>
        <begin position="259"/>
        <end position="281"/>
    </location>
</feature>
<evidence type="ECO:0000313" key="3">
    <source>
        <dbReference type="EMBL" id="KAG7371576.1"/>
    </source>
</evidence>
<gene>
    <name evidence="3" type="ORF">IV203_020146</name>
    <name evidence="2" type="ORF">IV203_020336</name>
</gene>
<comment type="caution">
    <text evidence="2">The sequence shown here is derived from an EMBL/GenBank/DDBJ whole genome shotgun (WGS) entry which is preliminary data.</text>
</comment>